<evidence type="ECO:0000256" key="6">
    <source>
        <dbReference type="ARBA" id="ARBA00022679"/>
    </source>
</evidence>
<dbReference type="PROSITE" id="PS50109">
    <property type="entry name" value="HIS_KIN"/>
    <property type="match status" value="1"/>
</dbReference>
<dbReference type="SUPFAM" id="SSF55874">
    <property type="entry name" value="ATPase domain of HSP90 chaperone/DNA topoisomerase II/histidine kinase"/>
    <property type="match status" value="1"/>
</dbReference>
<dbReference type="CDD" id="cd17546">
    <property type="entry name" value="REC_hyHK_CKI1_RcsC-like"/>
    <property type="match status" value="1"/>
</dbReference>
<dbReference type="InterPro" id="IPR001789">
    <property type="entry name" value="Sig_transdc_resp-reg_receiver"/>
</dbReference>
<keyword evidence="8 13" id="KW-0418">Kinase</keyword>
<evidence type="ECO:0000256" key="3">
    <source>
        <dbReference type="ARBA" id="ARBA00022475"/>
    </source>
</evidence>
<dbReference type="InterPro" id="IPR035965">
    <property type="entry name" value="PAS-like_dom_sf"/>
</dbReference>
<evidence type="ECO:0000256" key="15">
    <source>
        <dbReference type="PROSITE-ProRule" id="PRU00169"/>
    </source>
</evidence>
<dbReference type="InterPro" id="IPR003661">
    <property type="entry name" value="HisK_dim/P_dom"/>
</dbReference>
<dbReference type="RefSeq" id="WP_330128831.1">
    <property type="nucleotide sequence ID" value="NZ_JAUHLI010000008.1"/>
</dbReference>
<dbReference type="PROSITE" id="PS50894">
    <property type="entry name" value="HPT"/>
    <property type="match status" value="1"/>
</dbReference>
<evidence type="ECO:0000259" key="21">
    <source>
        <dbReference type="PROSITE" id="PS50894"/>
    </source>
</evidence>
<dbReference type="Pfam" id="PF00512">
    <property type="entry name" value="HisKA"/>
    <property type="match status" value="1"/>
</dbReference>
<dbReference type="InterPro" id="IPR011006">
    <property type="entry name" value="CheY-like_superfamily"/>
</dbReference>
<keyword evidence="6 13" id="KW-0808">Transferase</keyword>
<dbReference type="InterPro" id="IPR004358">
    <property type="entry name" value="Sig_transdc_His_kin-like_C"/>
</dbReference>
<feature type="domain" description="PAC" evidence="20">
    <location>
        <begin position="221"/>
        <end position="273"/>
    </location>
</feature>
<dbReference type="Pfam" id="PF00072">
    <property type="entry name" value="Response_reg"/>
    <property type="match status" value="1"/>
</dbReference>
<dbReference type="PIRSF" id="PIRSF003182">
    <property type="entry name" value="ArcB"/>
    <property type="match status" value="1"/>
</dbReference>
<dbReference type="GO" id="GO:0005524">
    <property type="term" value="F:ATP binding"/>
    <property type="evidence" value="ECO:0007669"/>
    <property type="project" value="UniProtKB-KW"/>
</dbReference>
<evidence type="ECO:0000256" key="14">
    <source>
        <dbReference type="PROSITE-ProRule" id="PRU00110"/>
    </source>
</evidence>
<evidence type="ECO:0000256" key="9">
    <source>
        <dbReference type="ARBA" id="ARBA00022840"/>
    </source>
</evidence>
<dbReference type="InterPro" id="IPR000014">
    <property type="entry name" value="PAS"/>
</dbReference>
<dbReference type="InterPro" id="IPR001610">
    <property type="entry name" value="PAC"/>
</dbReference>
<feature type="transmembrane region" description="Helical" evidence="17">
    <location>
        <begin position="20"/>
        <end position="50"/>
    </location>
</feature>
<dbReference type="SUPFAM" id="SSF55785">
    <property type="entry name" value="PYP-like sensor domain (PAS domain)"/>
    <property type="match status" value="1"/>
</dbReference>
<proteinExistence type="predicted"/>
<keyword evidence="12 13" id="KW-0472">Membrane</keyword>
<keyword evidence="11 13" id="KW-0902">Two-component regulatory system</keyword>
<dbReference type="InterPro" id="IPR005467">
    <property type="entry name" value="His_kinase_dom"/>
</dbReference>
<dbReference type="InterPro" id="IPR000700">
    <property type="entry name" value="PAS-assoc_C"/>
</dbReference>
<dbReference type="PANTHER" id="PTHR43047">
    <property type="entry name" value="TWO-COMPONENT HISTIDINE PROTEIN KINASE"/>
    <property type="match status" value="1"/>
</dbReference>
<evidence type="ECO:0000256" key="1">
    <source>
        <dbReference type="ARBA" id="ARBA00000085"/>
    </source>
</evidence>
<feature type="domain" description="Histidine kinase" evidence="18">
    <location>
        <begin position="284"/>
        <end position="503"/>
    </location>
</feature>
<dbReference type="PANTHER" id="PTHR43047:SF72">
    <property type="entry name" value="OSMOSENSING HISTIDINE PROTEIN KINASE SLN1"/>
    <property type="match status" value="1"/>
</dbReference>
<keyword evidence="4 13" id="KW-0997">Cell inner membrane</keyword>
<keyword evidence="7 17" id="KW-0812">Transmembrane</keyword>
<dbReference type="CDD" id="cd16922">
    <property type="entry name" value="HATPase_EvgS-ArcB-TorS-like"/>
    <property type="match status" value="1"/>
</dbReference>
<accession>A0ABU7J5L4</accession>
<evidence type="ECO:0000256" key="8">
    <source>
        <dbReference type="ARBA" id="ARBA00022777"/>
    </source>
</evidence>
<evidence type="ECO:0000259" key="20">
    <source>
        <dbReference type="PROSITE" id="PS50113"/>
    </source>
</evidence>
<keyword evidence="16" id="KW-0175">Coiled coil</keyword>
<evidence type="ECO:0000256" key="12">
    <source>
        <dbReference type="ARBA" id="ARBA00023136"/>
    </source>
</evidence>
<comment type="subcellular location">
    <subcellularLocation>
        <location evidence="2 13">Cell inner membrane</location>
        <topology evidence="2 13">Multi-pass membrane protein</topology>
    </subcellularLocation>
</comment>
<comment type="catalytic activity">
    <reaction evidence="1 13">
        <text>ATP + protein L-histidine = ADP + protein N-phospho-L-histidine.</text>
        <dbReference type="EC" id="2.7.13.3"/>
    </reaction>
</comment>
<dbReference type="PROSITE" id="PS50113">
    <property type="entry name" value="PAC"/>
    <property type="match status" value="1"/>
</dbReference>
<keyword evidence="13" id="KW-0804">Transcription</keyword>
<evidence type="ECO:0000313" key="23">
    <source>
        <dbReference type="Proteomes" id="UP001336314"/>
    </source>
</evidence>
<evidence type="ECO:0000256" key="11">
    <source>
        <dbReference type="ARBA" id="ARBA00023012"/>
    </source>
</evidence>
<dbReference type="InterPro" id="IPR014409">
    <property type="entry name" value="Sig_transdc_His_kin_hyb_ArcB"/>
</dbReference>
<dbReference type="Gene3D" id="3.40.50.2300">
    <property type="match status" value="1"/>
</dbReference>
<evidence type="ECO:0000256" key="4">
    <source>
        <dbReference type="ARBA" id="ARBA00022519"/>
    </source>
</evidence>
<feature type="domain" description="Response regulatory" evidence="19">
    <location>
        <begin position="518"/>
        <end position="634"/>
    </location>
</feature>
<evidence type="ECO:0000256" key="10">
    <source>
        <dbReference type="ARBA" id="ARBA00022989"/>
    </source>
</evidence>
<comment type="caution">
    <text evidence="22">The sequence shown here is derived from an EMBL/GenBank/DDBJ whole genome shotgun (WGS) entry which is preliminary data.</text>
</comment>
<dbReference type="Gene3D" id="1.20.120.160">
    <property type="entry name" value="HPT domain"/>
    <property type="match status" value="1"/>
</dbReference>
<name>A0ABU7J5L4_9GAMM</name>
<dbReference type="Gene3D" id="3.30.450.20">
    <property type="entry name" value="PAS domain"/>
    <property type="match status" value="1"/>
</dbReference>
<reference evidence="22 23" key="1">
    <citation type="submission" date="2023-07" db="EMBL/GenBank/DDBJ databases">
        <title>Alkalimonas sp., MEB108 novel, alkaliphilic bacterium isolated from Lonar Lake, India.</title>
        <authorList>
            <person name="Joshi A."/>
            <person name="Thite S."/>
        </authorList>
    </citation>
    <scope>NUCLEOTIDE SEQUENCE [LARGE SCALE GENOMIC DNA]</scope>
    <source>
        <strain evidence="22 23">MEB108</strain>
    </source>
</reference>
<dbReference type="NCBIfam" id="TIGR00229">
    <property type="entry name" value="sensory_box"/>
    <property type="match status" value="1"/>
</dbReference>
<evidence type="ECO:0000313" key="22">
    <source>
        <dbReference type="EMBL" id="MEE2001737.1"/>
    </source>
</evidence>
<dbReference type="Proteomes" id="UP001336314">
    <property type="component" value="Unassembled WGS sequence"/>
</dbReference>
<dbReference type="InterPro" id="IPR036641">
    <property type="entry name" value="HPT_dom_sf"/>
</dbReference>
<keyword evidence="13" id="KW-0805">Transcription regulation</keyword>
<dbReference type="EC" id="2.7.13.3" evidence="13"/>
<dbReference type="InterPro" id="IPR013656">
    <property type="entry name" value="PAS_4"/>
</dbReference>
<dbReference type="Pfam" id="PF01627">
    <property type="entry name" value="Hpt"/>
    <property type="match status" value="1"/>
</dbReference>
<keyword evidence="9 13" id="KW-0067">ATP-binding</keyword>
<evidence type="ECO:0000256" key="13">
    <source>
        <dbReference type="PIRNR" id="PIRNR003182"/>
    </source>
</evidence>
<dbReference type="EMBL" id="JAUHLI010000008">
    <property type="protein sequence ID" value="MEE2001737.1"/>
    <property type="molecule type" value="Genomic_DNA"/>
</dbReference>
<dbReference type="Pfam" id="PF08448">
    <property type="entry name" value="PAS_4"/>
    <property type="match status" value="1"/>
</dbReference>
<dbReference type="SMART" id="SM00387">
    <property type="entry name" value="HATPase_c"/>
    <property type="match status" value="1"/>
</dbReference>
<dbReference type="InterPro" id="IPR036890">
    <property type="entry name" value="HATPase_C_sf"/>
</dbReference>
<protein>
    <recommendedName>
        <fullName evidence="13">Aerobic respiration control sensor protein</fullName>
        <ecNumber evidence="13">2.7.13.3</ecNumber>
    </recommendedName>
</protein>
<dbReference type="Pfam" id="PF02518">
    <property type="entry name" value="HATPase_c"/>
    <property type="match status" value="1"/>
</dbReference>
<evidence type="ECO:0000259" key="18">
    <source>
        <dbReference type="PROSITE" id="PS50109"/>
    </source>
</evidence>
<dbReference type="CDD" id="cd00130">
    <property type="entry name" value="PAS"/>
    <property type="match status" value="1"/>
</dbReference>
<evidence type="ECO:0000256" key="5">
    <source>
        <dbReference type="ARBA" id="ARBA00022553"/>
    </source>
</evidence>
<dbReference type="SMART" id="SM00448">
    <property type="entry name" value="REC"/>
    <property type="match status" value="1"/>
</dbReference>
<dbReference type="SUPFAM" id="SSF52172">
    <property type="entry name" value="CheY-like"/>
    <property type="match status" value="1"/>
</dbReference>
<organism evidence="22 23">
    <name type="scientific">Alkalimonas cellulosilytica</name>
    <dbReference type="NCBI Taxonomy" id="3058395"/>
    <lineage>
        <taxon>Bacteria</taxon>
        <taxon>Pseudomonadati</taxon>
        <taxon>Pseudomonadota</taxon>
        <taxon>Gammaproteobacteria</taxon>
        <taxon>Alkalimonas</taxon>
    </lineage>
</organism>
<feature type="modified residue" description="4-aspartylphosphate" evidence="15">
    <location>
        <position position="568"/>
    </location>
</feature>
<dbReference type="Gene3D" id="1.10.287.130">
    <property type="match status" value="1"/>
</dbReference>
<gene>
    <name evidence="22" type="ORF">QWY20_09755</name>
</gene>
<feature type="modified residue" description="Phosphohistidine" evidence="14">
    <location>
        <position position="706"/>
    </location>
</feature>
<dbReference type="PROSITE" id="PS50110">
    <property type="entry name" value="RESPONSE_REGULATORY"/>
    <property type="match status" value="1"/>
</dbReference>
<keyword evidence="5 15" id="KW-0597">Phosphoprotein</keyword>
<feature type="transmembrane region" description="Helical" evidence="17">
    <location>
        <begin position="57"/>
        <end position="79"/>
    </location>
</feature>
<dbReference type="SUPFAM" id="SSF47226">
    <property type="entry name" value="Histidine-containing phosphotransfer domain, HPT domain"/>
    <property type="match status" value="1"/>
</dbReference>
<dbReference type="InterPro" id="IPR036097">
    <property type="entry name" value="HisK_dim/P_sf"/>
</dbReference>
<evidence type="ECO:0000256" key="7">
    <source>
        <dbReference type="ARBA" id="ARBA00022692"/>
    </source>
</evidence>
<keyword evidence="3 13" id="KW-1003">Cell membrane</keyword>
<sequence>MAVQPVHPMVKGLAERLRQWGWLQLMALVLLFVVLAATLLALGVSVLLGAGIHWDTVLTVLLLTTLIAPLALALVFYLIEQLDATLLYLEDSSRQEKVLNQHLQENIRQLNFEIEERKKAFQAKRRAIDELRKEILERKKAQQELEEQTLLIRSIVDSSPDLFYYRDETGRFASCNKMFEVIMDKPAAELLGRHPADIFKDDTVPSAILSDHEVTTQQSELILDVEFSDRKGQSLWFEMRKVPFFDKQGRSIGLLGFGRDITSRKLAEQALEKAYQDKGKFIATLSHELRTPLNGIVGLTRRLLDSELAESQRSWSQTIFTSAETLGNIFNDIIDLDKIDRQDLDIVYQNVEINGFVTDIKNFAELICQQKGLEFELVLQAPADCYLQLDPTRVRQVLWNLLNNAVKFTAQGRISLHCELLQHDTTQLLLKVTDTGIGISQHEQARIFDMYYKSSDGRRLSVLGSGIGLSVSKALVEAMEGSISLESSVGTGSCFEILLPTRLVSQPKQQAIDCPELTILLVEDVPLNADIAISLLEQRGHTVIHAETGEDALALLETEDDLDLVLLDMQLPDMTGDQIAKTMRQEMHLKHLPIVVLSANVRKAEEQLAGIRIDGALAKPLNTNNLDQLLAQLFSPSAVKTAATQPAPESDYMLDLATLDDYMQSLGKETMLRSAKLFAQLLPGYINKMLEEAVHQRLQAFQEAAHTLKGAASSVGLLWVQKQAKKYEAMSEPNWLQLERQLVDFHLTTERHLAALYDYLEQDS</sequence>
<dbReference type="PRINTS" id="PR00344">
    <property type="entry name" value="BCTRLSENSOR"/>
</dbReference>
<feature type="coiled-coil region" evidence="16">
    <location>
        <begin position="100"/>
        <end position="151"/>
    </location>
</feature>
<evidence type="ECO:0000256" key="16">
    <source>
        <dbReference type="SAM" id="Coils"/>
    </source>
</evidence>
<evidence type="ECO:0000259" key="19">
    <source>
        <dbReference type="PROSITE" id="PS50110"/>
    </source>
</evidence>
<dbReference type="SMART" id="SM00091">
    <property type="entry name" value="PAS"/>
    <property type="match status" value="1"/>
</dbReference>
<evidence type="ECO:0000256" key="2">
    <source>
        <dbReference type="ARBA" id="ARBA00004429"/>
    </source>
</evidence>
<evidence type="ECO:0000256" key="17">
    <source>
        <dbReference type="SAM" id="Phobius"/>
    </source>
</evidence>
<keyword evidence="10 17" id="KW-1133">Transmembrane helix</keyword>
<dbReference type="SMART" id="SM00086">
    <property type="entry name" value="PAC"/>
    <property type="match status" value="1"/>
</dbReference>
<dbReference type="SMART" id="SM00388">
    <property type="entry name" value="HisKA"/>
    <property type="match status" value="1"/>
</dbReference>
<keyword evidence="23" id="KW-1185">Reference proteome</keyword>
<dbReference type="InterPro" id="IPR003594">
    <property type="entry name" value="HATPase_dom"/>
</dbReference>
<dbReference type="CDD" id="cd00082">
    <property type="entry name" value="HisKA"/>
    <property type="match status" value="1"/>
</dbReference>
<dbReference type="SUPFAM" id="SSF47384">
    <property type="entry name" value="Homodimeric domain of signal transducing histidine kinase"/>
    <property type="match status" value="1"/>
</dbReference>
<dbReference type="Gene3D" id="3.30.565.10">
    <property type="entry name" value="Histidine kinase-like ATPase, C-terminal domain"/>
    <property type="match status" value="1"/>
</dbReference>
<feature type="domain" description="HPt" evidence="21">
    <location>
        <begin position="667"/>
        <end position="760"/>
    </location>
</feature>
<keyword evidence="13" id="KW-0547">Nucleotide-binding</keyword>
<dbReference type="InterPro" id="IPR008207">
    <property type="entry name" value="Sig_transdc_His_kin_Hpt_dom"/>
</dbReference>